<dbReference type="Proteomes" id="UP000053477">
    <property type="component" value="Unassembled WGS sequence"/>
</dbReference>
<gene>
    <name evidence="1" type="ORF">SCHPADRAFT_162766</name>
</gene>
<evidence type="ECO:0000313" key="1">
    <source>
        <dbReference type="EMBL" id="KLO17464.1"/>
    </source>
</evidence>
<dbReference type="AlphaFoldDB" id="A0A0H2S0H2"/>
<organism evidence="1 2">
    <name type="scientific">Schizopora paradoxa</name>
    <dbReference type="NCBI Taxonomy" id="27342"/>
    <lineage>
        <taxon>Eukaryota</taxon>
        <taxon>Fungi</taxon>
        <taxon>Dikarya</taxon>
        <taxon>Basidiomycota</taxon>
        <taxon>Agaricomycotina</taxon>
        <taxon>Agaricomycetes</taxon>
        <taxon>Hymenochaetales</taxon>
        <taxon>Schizoporaceae</taxon>
        <taxon>Schizopora</taxon>
    </lineage>
</organism>
<keyword evidence="2" id="KW-1185">Reference proteome</keyword>
<proteinExistence type="predicted"/>
<accession>A0A0H2S0H2</accession>
<reference evidence="1 2" key="1">
    <citation type="submission" date="2015-04" db="EMBL/GenBank/DDBJ databases">
        <title>Complete genome sequence of Schizopora paradoxa KUC8140, a cosmopolitan wood degrader in East Asia.</title>
        <authorList>
            <consortium name="DOE Joint Genome Institute"/>
            <person name="Min B."/>
            <person name="Park H."/>
            <person name="Jang Y."/>
            <person name="Kim J.-J."/>
            <person name="Kim K.H."/>
            <person name="Pangilinan J."/>
            <person name="Lipzen A."/>
            <person name="Riley R."/>
            <person name="Grigoriev I.V."/>
            <person name="Spatafora J.W."/>
            <person name="Choi I.-G."/>
        </authorList>
    </citation>
    <scope>NUCLEOTIDE SEQUENCE [LARGE SCALE GENOMIC DNA]</scope>
    <source>
        <strain evidence="1 2">KUC8140</strain>
    </source>
</reference>
<evidence type="ECO:0000313" key="2">
    <source>
        <dbReference type="Proteomes" id="UP000053477"/>
    </source>
</evidence>
<name>A0A0H2S0H2_9AGAM</name>
<dbReference type="Gene3D" id="1.20.1280.50">
    <property type="match status" value="1"/>
</dbReference>
<dbReference type="OrthoDB" id="3221235at2759"/>
<sequence length="169" mass="19698">MNCLDLIPFLRRDLCLSDDSTSVSTTASIAQNLPEDILYAIFLSELPSFFRFFLSESGESFNKTDTVAPLNFSWVCRSWRNVILSRPKLWSEIHIVGNLSSDDNKDKGENEKVVRLRRCVGEWLSRSRPSPLTFFLNIMICGYEEDIFPKDIMPLLFSEKDRWRLIYKD</sequence>
<protein>
    <submittedName>
        <fullName evidence="1">Uncharacterized protein</fullName>
    </submittedName>
</protein>
<dbReference type="InParanoid" id="A0A0H2S0H2"/>
<dbReference type="EMBL" id="KQ085904">
    <property type="protein sequence ID" value="KLO17464.1"/>
    <property type="molecule type" value="Genomic_DNA"/>
</dbReference>